<organism evidence="2 3">
    <name type="scientific">Devosia epidermidihirudinis</name>
    <dbReference type="NCBI Taxonomy" id="1293439"/>
    <lineage>
        <taxon>Bacteria</taxon>
        <taxon>Pseudomonadati</taxon>
        <taxon>Pseudomonadota</taxon>
        <taxon>Alphaproteobacteria</taxon>
        <taxon>Hyphomicrobiales</taxon>
        <taxon>Devosiaceae</taxon>
        <taxon>Devosia</taxon>
    </lineage>
</organism>
<evidence type="ECO:0000256" key="1">
    <source>
        <dbReference type="SAM" id="Phobius"/>
    </source>
</evidence>
<keyword evidence="1" id="KW-0472">Membrane</keyword>
<dbReference type="RefSeq" id="WP_046139539.1">
    <property type="nucleotide sequence ID" value="NZ_LANJ01000009.1"/>
</dbReference>
<feature type="transmembrane region" description="Helical" evidence="1">
    <location>
        <begin position="71"/>
        <end position="95"/>
    </location>
</feature>
<reference evidence="2 3" key="1">
    <citation type="submission" date="2015-03" db="EMBL/GenBank/DDBJ databases">
        <authorList>
            <person name="Lepp D."/>
            <person name="Hassan Y.I."/>
            <person name="Li X.-Z."/>
            <person name="Zhou T."/>
        </authorList>
    </citation>
    <scope>NUCLEOTIDE SEQUENCE [LARGE SCALE GENOMIC DNA]</scope>
    <source>
        <strain evidence="2 3">E84</strain>
    </source>
</reference>
<protein>
    <recommendedName>
        <fullName evidence="4">Vitamin K epoxide reductase domain-containing protein</fullName>
    </recommendedName>
</protein>
<proteinExistence type="predicted"/>
<dbReference type="AlphaFoldDB" id="A0A0F5QJ50"/>
<evidence type="ECO:0008006" key="4">
    <source>
        <dbReference type="Google" id="ProtNLM"/>
    </source>
</evidence>
<keyword evidence="1" id="KW-1133">Transmembrane helix</keyword>
<keyword evidence="3" id="KW-1185">Reference proteome</keyword>
<evidence type="ECO:0000313" key="2">
    <source>
        <dbReference type="EMBL" id="KKC40718.1"/>
    </source>
</evidence>
<comment type="caution">
    <text evidence="2">The sequence shown here is derived from an EMBL/GenBank/DDBJ whole genome shotgun (WGS) entry which is preliminary data.</text>
</comment>
<keyword evidence="1" id="KW-0812">Transmembrane</keyword>
<dbReference type="PATRIC" id="fig|1293439.3.peg.3814"/>
<feature type="transmembrane region" description="Helical" evidence="1">
    <location>
        <begin position="12"/>
        <end position="31"/>
    </location>
</feature>
<dbReference type="STRING" id="1293439.WH87_02970"/>
<gene>
    <name evidence="2" type="ORF">WH87_02970</name>
</gene>
<dbReference type="OrthoDB" id="5948392at2"/>
<dbReference type="Proteomes" id="UP000033411">
    <property type="component" value="Unassembled WGS sequence"/>
</dbReference>
<accession>A0A0F5QJ50</accession>
<sequence>MSEAIQQRKFPWLRYWIALLVIALLALWPLLSVLLTYTIADYAGCSVNEGMPQPCMIGDTNWGGTLYTMGVMGWLMIGTIPLGFCAVLIWALALLTNYLSWRKRKAL</sequence>
<dbReference type="EMBL" id="LANJ01000009">
    <property type="protein sequence ID" value="KKC40718.1"/>
    <property type="molecule type" value="Genomic_DNA"/>
</dbReference>
<evidence type="ECO:0000313" key="3">
    <source>
        <dbReference type="Proteomes" id="UP000033411"/>
    </source>
</evidence>
<name>A0A0F5QJ50_9HYPH</name>